<feature type="signal peptide" evidence="3">
    <location>
        <begin position="1"/>
        <end position="21"/>
    </location>
</feature>
<keyword evidence="6" id="KW-1185">Reference proteome</keyword>
<evidence type="ECO:0000259" key="4">
    <source>
        <dbReference type="Pfam" id="PF00326"/>
    </source>
</evidence>
<evidence type="ECO:0000256" key="1">
    <source>
        <dbReference type="ARBA" id="ARBA00022729"/>
    </source>
</evidence>
<dbReference type="Pfam" id="PF00326">
    <property type="entry name" value="Peptidase_S9"/>
    <property type="match status" value="1"/>
</dbReference>
<sequence>MAKKIKWCLIFTLLSSVTSLAQNKALSLYDSAYLYFQQKDFAKALYYYDRHYSSTKYTDNYGTYYAALSACQVGKKDKAISYLKKSAAVGFDLSAYDHFSSNPLTHCLSKIPEWKKFISTFKRKADSANLELSKINAALNDQNSRINTTLLQDEKYWQKLSNELSPFELSQRIKTFTDFPIPKKKGFWTLYFITVADTIEVPYLLYIPKNYNSRHKTPLYTYLHGAVVNKLQFPKAADVIDGPEAEFIRGALNDNYFILYPLGKRDFGWIYQQVAFETILQQISHVKSLYNIDDNKVYIGGHSNGGSGAFWFATKKPDPFAAFFAFNFLPASYGSNTILRNLNNDLKFFGVSGKEDKTFPLSLVENIYTITLPTSSSWENFFLTGDHLLPFTKKDSMAFLFEKIGVQQRSPLSPKVVWETDDIRNGKIHWIEITELDTLTPRAYWHTDIIPSVVIEKKVNLPFNKNKTGALKAIVKGNDVYVEASCIKEFRIYLYEGMFDLNKNIRIYVNDHLHFDMLIAANNSIILNEFLKSKDRTQVVSNIITIKL</sequence>
<dbReference type="InterPro" id="IPR029058">
    <property type="entry name" value="AB_hydrolase_fold"/>
</dbReference>
<dbReference type="PANTHER" id="PTHR43037:SF5">
    <property type="entry name" value="FERULOYL ESTERASE"/>
    <property type="match status" value="1"/>
</dbReference>
<evidence type="ECO:0000256" key="3">
    <source>
        <dbReference type="SAM" id="SignalP"/>
    </source>
</evidence>
<evidence type="ECO:0000313" key="6">
    <source>
        <dbReference type="Proteomes" id="UP001210231"/>
    </source>
</evidence>
<name>A0ABT4UGB0_9BACT</name>
<dbReference type="PANTHER" id="PTHR43037">
    <property type="entry name" value="UNNAMED PRODUCT-RELATED"/>
    <property type="match status" value="1"/>
</dbReference>
<dbReference type="EMBL" id="JAQGEF010000003">
    <property type="protein sequence ID" value="MDA3613864.1"/>
    <property type="molecule type" value="Genomic_DNA"/>
</dbReference>
<evidence type="ECO:0000256" key="2">
    <source>
        <dbReference type="ARBA" id="ARBA00022801"/>
    </source>
</evidence>
<keyword evidence="1 3" id="KW-0732">Signal</keyword>
<dbReference type="Gene3D" id="3.40.50.1820">
    <property type="entry name" value="alpha/beta hydrolase"/>
    <property type="match status" value="1"/>
</dbReference>
<accession>A0ABT4UGB0</accession>
<dbReference type="SUPFAM" id="SSF81901">
    <property type="entry name" value="HCP-like"/>
    <property type="match status" value="1"/>
</dbReference>
<dbReference type="SUPFAM" id="SSF53474">
    <property type="entry name" value="alpha/beta-Hydrolases"/>
    <property type="match status" value="1"/>
</dbReference>
<dbReference type="InterPro" id="IPR011990">
    <property type="entry name" value="TPR-like_helical_dom_sf"/>
</dbReference>
<organism evidence="5 6">
    <name type="scientific">Polluticaenibacter yanchengensis</name>
    <dbReference type="NCBI Taxonomy" id="3014562"/>
    <lineage>
        <taxon>Bacteria</taxon>
        <taxon>Pseudomonadati</taxon>
        <taxon>Bacteroidota</taxon>
        <taxon>Chitinophagia</taxon>
        <taxon>Chitinophagales</taxon>
        <taxon>Chitinophagaceae</taxon>
        <taxon>Polluticaenibacter</taxon>
    </lineage>
</organism>
<dbReference type="InterPro" id="IPR001375">
    <property type="entry name" value="Peptidase_S9_cat"/>
</dbReference>
<dbReference type="Gene3D" id="1.25.40.10">
    <property type="entry name" value="Tetratricopeptide repeat domain"/>
    <property type="match status" value="1"/>
</dbReference>
<feature type="chain" id="PRO_5046980228" description="Peptidase S9 prolyl oligopeptidase catalytic domain-containing protein" evidence="3">
    <location>
        <begin position="22"/>
        <end position="548"/>
    </location>
</feature>
<comment type="caution">
    <text evidence="5">The sequence shown here is derived from an EMBL/GenBank/DDBJ whole genome shotgun (WGS) entry which is preliminary data.</text>
</comment>
<protein>
    <recommendedName>
        <fullName evidence="4">Peptidase S9 prolyl oligopeptidase catalytic domain-containing protein</fullName>
    </recommendedName>
</protein>
<feature type="domain" description="Peptidase S9 prolyl oligopeptidase catalytic" evidence="4">
    <location>
        <begin position="272"/>
        <end position="325"/>
    </location>
</feature>
<reference evidence="5 6" key="1">
    <citation type="submission" date="2022-12" db="EMBL/GenBank/DDBJ databases">
        <title>Chitinophagaceae gen. sp. nov., a new member of the family Chitinophagaceae, isolated from soil in a chemical factory.</title>
        <authorList>
            <person name="Ke Z."/>
        </authorList>
    </citation>
    <scope>NUCLEOTIDE SEQUENCE [LARGE SCALE GENOMIC DNA]</scope>
    <source>
        <strain evidence="5 6">LY-5</strain>
    </source>
</reference>
<evidence type="ECO:0000313" key="5">
    <source>
        <dbReference type="EMBL" id="MDA3613864.1"/>
    </source>
</evidence>
<proteinExistence type="predicted"/>
<dbReference type="Proteomes" id="UP001210231">
    <property type="component" value="Unassembled WGS sequence"/>
</dbReference>
<dbReference type="RefSeq" id="WP_407030194.1">
    <property type="nucleotide sequence ID" value="NZ_JAQGEF010000003.1"/>
</dbReference>
<keyword evidence="2" id="KW-0378">Hydrolase</keyword>
<dbReference type="InterPro" id="IPR050955">
    <property type="entry name" value="Plant_Biomass_Hydrol_Est"/>
</dbReference>
<gene>
    <name evidence="5" type="ORF">O3P16_03525</name>
</gene>